<dbReference type="InterPro" id="IPR050473">
    <property type="entry name" value="A2M/Complement_sys"/>
</dbReference>
<dbReference type="Gene3D" id="2.60.40.1930">
    <property type="match status" value="2"/>
</dbReference>
<dbReference type="Proteomes" id="UP001458880">
    <property type="component" value="Unassembled WGS sequence"/>
</dbReference>
<dbReference type="Pfam" id="PF07703">
    <property type="entry name" value="A2M_BRD"/>
    <property type="match status" value="1"/>
</dbReference>
<dbReference type="InterPro" id="IPR009048">
    <property type="entry name" value="A-macroglobulin_rcpt-bd"/>
</dbReference>
<feature type="region of interest" description="Disordered" evidence="5">
    <location>
        <begin position="657"/>
        <end position="676"/>
    </location>
</feature>
<dbReference type="Pfam" id="PF07677">
    <property type="entry name" value="A2M_recep"/>
    <property type="match status" value="1"/>
</dbReference>
<reference evidence="9 10" key="1">
    <citation type="journal article" date="2024" name="BMC Genomics">
        <title>De novo assembly and annotation of Popillia japonica's genome with initial clues to its potential as an invasive pest.</title>
        <authorList>
            <person name="Cucini C."/>
            <person name="Boschi S."/>
            <person name="Funari R."/>
            <person name="Cardaioli E."/>
            <person name="Iannotti N."/>
            <person name="Marturano G."/>
            <person name="Paoli F."/>
            <person name="Bruttini M."/>
            <person name="Carapelli A."/>
            <person name="Frati F."/>
            <person name="Nardi F."/>
        </authorList>
    </citation>
    <scope>NUCLEOTIDE SEQUENCE [LARGE SCALE GENOMIC DNA]</scope>
    <source>
        <strain evidence="9">DMR45628</strain>
    </source>
</reference>
<evidence type="ECO:0000313" key="9">
    <source>
        <dbReference type="EMBL" id="KAK9737494.1"/>
    </source>
</evidence>
<dbReference type="SUPFAM" id="SSF48239">
    <property type="entry name" value="Terpenoid cyclases/Protein prenyltransferases"/>
    <property type="match status" value="1"/>
</dbReference>
<comment type="similarity">
    <text evidence="1">Belongs to the protease inhibitor I39 (alpha-2-macroglobulin) family.</text>
</comment>
<protein>
    <submittedName>
        <fullName evidence="9">A-macroglobulin receptor binding domain</fullName>
    </submittedName>
</protein>
<dbReference type="InterPro" id="IPR001599">
    <property type="entry name" value="Macroglobln_a2"/>
</dbReference>
<evidence type="ECO:0000256" key="1">
    <source>
        <dbReference type="ARBA" id="ARBA00010952"/>
    </source>
</evidence>
<keyword evidence="3" id="KW-0722">Serine protease inhibitor</keyword>
<evidence type="ECO:0000256" key="5">
    <source>
        <dbReference type="SAM" id="MobiDB-lite"/>
    </source>
</evidence>
<gene>
    <name evidence="9" type="ORF">QE152_g10667</name>
</gene>
<keyword evidence="2" id="KW-0646">Protease inhibitor</keyword>
<dbReference type="Pfam" id="PF17791">
    <property type="entry name" value="MG3"/>
    <property type="match status" value="1"/>
</dbReference>
<dbReference type="SMART" id="SM01361">
    <property type="entry name" value="A2M_recep"/>
    <property type="match status" value="1"/>
</dbReference>
<proteinExistence type="inferred from homology"/>
<dbReference type="Gene3D" id="1.50.10.20">
    <property type="match status" value="1"/>
</dbReference>
<organism evidence="9 10">
    <name type="scientific">Popillia japonica</name>
    <name type="common">Japanese beetle</name>
    <dbReference type="NCBI Taxonomy" id="7064"/>
    <lineage>
        <taxon>Eukaryota</taxon>
        <taxon>Metazoa</taxon>
        <taxon>Ecdysozoa</taxon>
        <taxon>Arthropoda</taxon>
        <taxon>Hexapoda</taxon>
        <taxon>Insecta</taxon>
        <taxon>Pterygota</taxon>
        <taxon>Neoptera</taxon>
        <taxon>Endopterygota</taxon>
        <taxon>Coleoptera</taxon>
        <taxon>Polyphaga</taxon>
        <taxon>Scarabaeiformia</taxon>
        <taxon>Scarabaeidae</taxon>
        <taxon>Rutelinae</taxon>
        <taxon>Popillia</taxon>
    </lineage>
</organism>
<feature type="domain" description="Alpha-macroglobulin receptor-binding" evidence="8">
    <location>
        <begin position="1389"/>
        <end position="1476"/>
    </location>
</feature>
<dbReference type="SMART" id="SM01359">
    <property type="entry name" value="A2M_N_2"/>
    <property type="match status" value="1"/>
</dbReference>
<evidence type="ECO:0000256" key="4">
    <source>
        <dbReference type="ARBA" id="ARBA00023157"/>
    </source>
</evidence>
<dbReference type="EMBL" id="JASPKY010000099">
    <property type="protein sequence ID" value="KAK9737494.1"/>
    <property type="molecule type" value="Genomic_DNA"/>
</dbReference>
<comment type="caution">
    <text evidence="9">The sequence shown here is derived from an EMBL/GenBank/DDBJ whole genome shotgun (WGS) entry which is preliminary data.</text>
</comment>
<evidence type="ECO:0000313" key="10">
    <source>
        <dbReference type="Proteomes" id="UP001458880"/>
    </source>
</evidence>
<feature type="domain" description="Alpha-2-macroglobulin bait region" evidence="6">
    <location>
        <begin position="417"/>
        <end position="586"/>
    </location>
</feature>
<feature type="domain" description="Alpha-2-macroglobulin" evidence="7">
    <location>
        <begin position="791"/>
        <end position="881"/>
    </location>
</feature>
<evidence type="ECO:0000259" key="7">
    <source>
        <dbReference type="SMART" id="SM01360"/>
    </source>
</evidence>
<dbReference type="PANTHER" id="PTHR11412:SF171">
    <property type="entry name" value="PREGNANCY ZONE PROTEIN-LIKE PROTEIN"/>
    <property type="match status" value="1"/>
</dbReference>
<dbReference type="PANTHER" id="PTHR11412">
    <property type="entry name" value="MACROGLOBULIN / COMPLEMENT"/>
    <property type="match status" value="1"/>
</dbReference>
<dbReference type="GO" id="GO:0005615">
    <property type="term" value="C:extracellular space"/>
    <property type="evidence" value="ECO:0007669"/>
    <property type="project" value="InterPro"/>
</dbReference>
<dbReference type="Gene3D" id="2.60.40.690">
    <property type="entry name" value="Alpha-macroglobulin, receptor-binding domain"/>
    <property type="match status" value="1"/>
</dbReference>
<keyword evidence="9" id="KW-0675">Receptor</keyword>
<dbReference type="SUPFAM" id="SSF81296">
    <property type="entry name" value="E set domains"/>
    <property type="match status" value="1"/>
</dbReference>
<dbReference type="Pfam" id="PF07678">
    <property type="entry name" value="TED_complement"/>
    <property type="match status" value="1"/>
</dbReference>
<dbReference type="InterPro" id="IPR008930">
    <property type="entry name" value="Terpenoid_cyclase/PrenylTrfase"/>
</dbReference>
<evidence type="ECO:0000256" key="3">
    <source>
        <dbReference type="ARBA" id="ARBA00022900"/>
    </source>
</evidence>
<sequence>MRSPISSDNDLEYAFYFPRSVIAEQLVTGCLTISESHLPVTLELNFHHLQKRSTFQVNEAYWCGQIKVPSLSIWTNTTELLIKISPNHRNDVYESRRKIQITSEREVVFIETDRDVYKAGDVVKIRMLVLGVDLKPPLSYQIPSVKIVTPSKITVASWYNVTTELGLVQLEFQLAPETEEGEWVISSTIIKSFEVKKYVLPRFRVNIVAPTEVYIGEKGIPVSVCGKYSYSKNVEGSAFLKESSSPYGSPYYPYTALSAIEPAIMTLTNGCAKFVIPPQIIQSGSPTLGLEASITEIGTNQVEVSSIQINIHTRPFDLSLVTKYYKTGLPFIGKVKISDISVNITDEPFEVCYVVEQYLDSVCTNVSVSTDNTLHFTFPPFKNNIGYVEISVRSLTYPDVDIYESILPWQSISDNFLQIKQLYNQQDSRECGSNVDFTVMYTSKDLQYNKNITFYYIILTDEGIFYSQKITQSAKKNYLNLKDYSPFVSNITEYLSTENSVDEFVFSIKITNEFYHNTKLVVHYTYNKEVIADEIKIVTANCYRKIFASWTKSTLYPGETNTLSITSAYNNSLCAISAIDEASTYLKASNPMDIEQMWTHWNRDSHYIDESLNCNMPEHHIHTYEEMQLQLGSPSSFDPVQPPAYYPGGPAGYYPPPSPSPYPPSSPPPYPPPSPSLYPPPSPSLYPNTWKGVDAYDSYDVFKSAGILVFTNLRFISKNCTSTYEPSGPYNLNNQPSPHPALYPIGTYSVGMPAIGSYYTVGMSGSAEAPLAKNVGYDNRGSIIRSFFPETWLWDLVPLRSHSIKLEKQLPDSITNWVTNVVCISSDNGIGMSDAFEVHSFKPFFVDMLVPYSVKRNIETLLLPVKVFNYVNQSLAIRISLKESEGIELNGIEKDNNKILSIQADSSYTHYYPLKATKLGRINLTVEAFVVELSEDMHTFPKDIVQKEILVESEGYPRNIFKSILLCGNTTAVVDKTKWTITLPNNTVSDSISGKIIINSDLFGPTYQNLENILEVPSGCGEQIMATLSPNLYVLKYLQATNGLDENIKTKILNNLQIGYQRILAYRQPDGGFSAFGFYSHQSTYLTAFVLHILTQMAEYIPVDNTILLEGQRWLMQQQMLDGCFNPLDHVFHRGHSRPRVALTAYVLISLLETKSNISPRAMFKAKMCLLRDNSNDQYSLALRAYAFLLMNATIKANTLLNKLMDGAKDNNGMTWWDEPDYPSSSILISSYVSMTLLHQGSRESISVAASVIRWLQSEMRPRGGFYTSVDTVAALDAISRYISLISREEPNLTVSVGANGINKEFSIVKRNQNNNEIVSLTSYPSTVDLEAYGTGCALVQAAVSFNVKEVVNNIGFTISISATPPYPPGDCSIEVITPCISYTHSEQSGMILAEITMPSGYVSDAVSLHELMHTKVINKFEHVDNKVVFYFTKLTKIPVCVPFKIMRSIVVTNIANSTIKVYDYYNPSISSVNSFKVGNCMHSQFQYI</sequence>
<accession>A0AAW1LTZ9</accession>
<dbReference type="Gene3D" id="2.60.40.10">
    <property type="entry name" value="Immunoglobulins"/>
    <property type="match status" value="1"/>
</dbReference>
<dbReference type="SMART" id="SM01419">
    <property type="entry name" value="Thiol-ester_cl"/>
    <property type="match status" value="1"/>
</dbReference>
<dbReference type="Pfam" id="PF00207">
    <property type="entry name" value="A2M"/>
    <property type="match status" value="1"/>
</dbReference>
<evidence type="ECO:0000259" key="6">
    <source>
        <dbReference type="SMART" id="SM01359"/>
    </source>
</evidence>
<name>A0AAW1LTZ9_POPJA</name>
<dbReference type="InterPro" id="IPR011626">
    <property type="entry name" value="Alpha-macroglobulin_TED"/>
</dbReference>
<dbReference type="Gene3D" id="2.60.120.1540">
    <property type="match status" value="1"/>
</dbReference>
<dbReference type="SMART" id="SM01360">
    <property type="entry name" value="A2M"/>
    <property type="match status" value="1"/>
</dbReference>
<dbReference type="InterPro" id="IPR041555">
    <property type="entry name" value="MG3"/>
</dbReference>
<dbReference type="Gene3D" id="2.60.40.1940">
    <property type="match status" value="1"/>
</dbReference>
<evidence type="ECO:0000259" key="8">
    <source>
        <dbReference type="SMART" id="SM01361"/>
    </source>
</evidence>
<dbReference type="InterPro" id="IPR002890">
    <property type="entry name" value="MG2"/>
</dbReference>
<dbReference type="InterPro" id="IPR036595">
    <property type="entry name" value="A-macroglobulin_rcpt-bd_sf"/>
</dbReference>
<dbReference type="Gene3D" id="2.20.130.20">
    <property type="match status" value="1"/>
</dbReference>
<dbReference type="InterPro" id="IPR013783">
    <property type="entry name" value="Ig-like_fold"/>
</dbReference>
<dbReference type="InterPro" id="IPR014756">
    <property type="entry name" value="Ig_E-set"/>
</dbReference>
<dbReference type="PROSITE" id="PS00477">
    <property type="entry name" value="ALPHA_2_MACROGLOBULIN"/>
    <property type="match status" value="1"/>
</dbReference>
<keyword evidence="10" id="KW-1185">Reference proteome</keyword>
<evidence type="ECO:0000256" key="2">
    <source>
        <dbReference type="ARBA" id="ARBA00022690"/>
    </source>
</evidence>
<dbReference type="Pfam" id="PF01835">
    <property type="entry name" value="MG2"/>
    <property type="match status" value="1"/>
</dbReference>
<dbReference type="GO" id="GO:0004867">
    <property type="term" value="F:serine-type endopeptidase inhibitor activity"/>
    <property type="evidence" value="ECO:0007669"/>
    <property type="project" value="UniProtKB-KW"/>
</dbReference>
<dbReference type="InterPro" id="IPR011625">
    <property type="entry name" value="A2M_N_BRD"/>
</dbReference>
<dbReference type="SUPFAM" id="SSF49410">
    <property type="entry name" value="Alpha-macroglobulin receptor domain"/>
    <property type="match status" value="1"/>
</dbReference>
<keyword evidence="4" id="KW-1015">Disulfide bond</keyword>
<dbReference type="InterPro" id="IPR019742">
    <property type="entry name" value="MacrogloblnA2_CS"/>
</dbReference>
<dbReference type="InterPro" id="IPR047565">
    <property type="entry name" value="Alpha-macroglob_thiol-ester_cl"/>
</dbReference>